<keyword evidence="6 7" id="KW-0472">Membrane</keyword>
<reference evidence="8 9" key="1">
    <citation type="submission" date="2017-07" db="EMBL/GenBank/DDBJ databases">
        <title>Streptococcus pluranimalium as cause of bovine abortion.</title>
        <authorList>
            <person name="Rodriguez Campos S."/>
            <person name="Gobeli Brawand S."/>
            <person name="Brodard I."/>
            <person name="Rychener L."/>
            <person name="Perreten V."/>
        </authorList>
    </citation>
    <scope>NUCLEOTIDE SEQUENCE [LARGE SCALE GENOMIC DNA]</scope>
    <source>
        <strain evidence="8 9">14A0014</strain>
    </source>
</reference>
<sequence>MSQNTITTDEHSVIDIDLNKVDLLLDVHEKPAFGKGILLSFQHVFAMFGATILVPLILGMPVSVALFASGIGTLIYQVATQFKVPVYLGSSFAYITAMATAIKGMGGDVSAAQTGIFFVGLIYVLIAGLVGLVGTSWIDKLLPPIVIGPMIVVIGLGLAGSAVTNAGFVADSDWRHILVATVTFLIAAIINTSGRGFIKIIPFLVAIIGGYVLSAFLGLVDFTPIKEAAWFEIPQFYLPFKTGHFQIYKLYFGPEMLAILPIAVVTIAEHIGDHTVLGQITGRQYLKNPGLKYTLIGDGVATAVSALIGGPANTTYGENTGVIGMTRIASVSVIRNAALIAIAFSFFGKFTALISTIPNAVLGGMSILLYGVIASNGLKVLIESRVDFSQVRNLIIASAMLVLGLGSAVLELGALTLSGTALSAIVGVVLNLVLPSAHPKQD</sequence>
<dbReference type="PANTHER" id="PTHR42810">
    <property type="entry name" value="PURINE PERMEASE C1399.01C-RELATED"/>
    <property type="match status" value="1"/>
</dbReference>
<evidence type="ECO:0000313" key="8">
    <source>
        <dbReference type="EMBL" id="AXJ13990.1"/>
    </source>
</evidence>
<name>A0A345VMN8_9STRE</name>
<evidence type="ECO:0000256" key="5">
    <source>
        <dbReference type="ARBA" id="ARBA00022989"/>
    </source>
</evidence>
<evidence type="ECO:0000256" key="4">
    <source>
        <dbReference type="ARBA" id="ARBA00022692"/>
    </source>
</evidence>
<feature type="transmembrane region" description="Helical" evidence="7">
    <location>
        <begin position="45"/>
        <end position="78"/>
    </location>
</feature>
<dbReference type="Proteomes" id="UP000255411">
    <property type="component" value="Chromosome"/>
</dbReference>
<dbReference type="PANTHER" id="PTHR42810:SF2">
    <property type="entry name" value="PURINE PERMEASE C1399.01C-RELATED"/>
    <property type="match status" value="1"/>
</dbReference>
<comment type="subcellular location">
    <subcellularLocation>
        <location evidence="1">Membrane</location>
        <topology evidence="1">Multi-pass membrane protein</topology>
    </subcellularLocation>
</comment>
<feature type="transmembrane region" description="Helical" evidence="7">
    <location>
        <begin position="200"/>
        <end position="220"/>
    </location>
</feature>
<evidence type="ECO:0000256" key="1">
    <source>
        <dbReference type="ARBA" id="ARBA00004141"/>
    </source>
</evidence>
<feature type="transmembrane region" description="Helical" evidence="7">
    <location>
        <begin position="394"/>
        <end position="410"/>
    </location>
</feature>
<dbReference type="RefSeq" id="WP_115130932.1">
    <property type="nucleotide sequence ID" value="NZ_CP022601.1"/>
</dbReference>
<dbReference type="PROSITE" id="PS01116">
    <property type="entry name" value="XANTH_URACIL_PERMASE"/>
    <property type="match status" value="1"/>
</dbReference>
<feature type="transmembrane region" description="Helical" evidence="7">
    <location>
        <begin position="84"/>
        <end position="102"/>
    </location>
</feature>
<dbReference type="InterPro" id="IPR006042">
    <property type="entry name" value="Xan_ur_permease"/>
</dbReference>
<keyword evidence="4 7" id="KW-0812">Transmembrane</keyword>
<dbReference type="GO" id="GO:0042907">
    <property type="term" value="F:xanthine transmembrane transporter activity"/>
    <property type="evidence" value="ECO:0007669"/>
    <property type="project" value="TreeGrafter"/>
</dbReference>
<dbReference type="EMBL" id="CP022601">
    <property type="protein sequence ID" value="AXJ13990.1"/>
    <property type="molecule type" value="Genomic_DNA"/>
</dbReference>
<keyword evidence="5 7" id="KW-1133">Transmembrane helix</keyword>
<keyword evidence="3" id="KW-0813">Transport</keyword>
<dbReference type="Pfam" id="PF00860">
    <property type="entry name" value="Xan_ur_permease"/>
    <property type="match status" value="1"/>
</dbReference>
<dbReference type="GO" id="GO:0005886">
    <property type="term" value="C:plasma membrane"/>
    <property type="evidence" value="ECO:0007669"/>
    <property type="project" value="UniProtKB-ARBA"/>
</dbReference>
<dbReference type="InterPro" id="IPR006043">
    <property type="entry name" value="NCS2"/>
</dbReference>
<dbReference type="NCBIfam" id="TIGR00801">
    <property type="entry name" value="ncs2"/>
    <property type="match status" value="1"/>
</dbReference>
<evidence type="ECO:0000256" key="2">
    <source>
        <dbReference type="ARBA" id="ARBA00008821"/>
    </source>
</evidence>
<evidence type="ECO:0000313" key="9">
    <source>
        <dbReference type="Proteomes" id="UP000255411"/>
    </source>
</evidence>
<feature type="transmembrane region" description="Helical" evidence="7">
    <location>
        <begin position="177"/>
        <end position="194"/>
    </location>
</feature>
<evidence type="ECO:0000256" key="6">
    <source>
        <dbReference type="ARBA" id="ARBA00023136"/>
    </source>
</evidence>
<gene>
    <name evidence="8" type="primary">pyrP</name>
    <name evidence="8" type="ORF">Sp14A_21060</name>
</gene>
<protein>
    <submittedName>
        <fullName evidence="8">Uracil permease</fullName>
    </submittedName>
</protein>
<proteinExistence type="inferred from homology"/>
<feature type="transmembrane region" description="Helical" evidence="7">
    <location>
        <begin position="333"/>
        <end position="354"/>
    </location>
</feature>
<feature type="transmembrane region" description="Helical" evidence="7">
    <location>
        <begin position="144"/>
        <end position="170"/>
    </location>
</feature>
<comment type="similarity">
    <text evidence="2">Belongs to the nucleobase:cation symporter-2 (NCS2) (TC 2.A.40) family.</text>
</comment>
<feature type="transmembrane region" description="Helical" evidence="7">
    <location>
        <begin position="360"/>
        <end position="382"/>
    </location>
</feature>
<accession>A0A345VMN8</accession>
<feature type="transmembrane region" description="Helical" evidence="7">
    <location>
        <begin position="114"/>
        <end position="138"/>
    </location>
</feature>
<evidence type="ECO:0000256" key="3">
    <source>
        <dbReference type="ARBA" id="ARBA00022448"/>
    </source>
</evidence>
<dbReference type="AlphaFoldDB" id="A0A345VMN8"/>
<evidence type="ECO:0000256" key="7">
    <source>
        <dbReference type="SAM" id="Phobius"/>
    </source>
</evidence>
<organism evidence="8 9">
    <name type="scientific">Streptococcus pluranimalium</name>
    <dbReference type="NCBI Taxonomy" id="82348"/>
    <lineage>
        <taxon>Bacteria</taxon>
        <taxon>Bacillati</taxon>
        <taxon>Bacillota</taxon>
        <taxon>Bacilli</taxon>
        <taxon>Lactobacillales</taxon>
        <taxon>Streptococcaceae</taxon>
        <taxon>Streptococcus</taxon>
    </lineage>
</organism>